<comment type="caution">
    <text evidence="2">The sequence shown here is derived from an EMBL/GenBank/DDBJ whole genome shotgun (WGS) entry which is preliminary data.</text>
</comment>
<feature type="compositionally biased region" description="Low complexity" evidence="1">
    <location>
        <begin position="21"/>
        <end position="43"/>
    </location>
</feature>
<organism evidence="2 3">
    <name type="scientific">Panicum virgatum</name>
    <name type="common">Blackwell switchgrass</name>
    <dbReference type="NCBI Taxonomy" id="38727"/>
    <lineage>
        <taxon>Eukaryota</taxon>
        <taxon>Viridiplantae</taxon>
        <taxon>Streptophyta</taxon>
        <taxon>Embryophyta</taxon>
        <taxon>Tracheophyta</taxon>
        <taxon>Spermatophyta</taxon>
        <taxon>Magnoliopsida</taxon>
        <taxon>Liliopsida</taxon>
        <taxon>Poales</taxon>
        <taxon>Poaceae</taxon>
        <taxon>PACMAD clade</taxon>
        <taxon>Panicoideae</taxon>
        <taxon>Panicodae</taxon>
        <taxon>Paniceae</taxon>
        <taxon>Panicinae</taxon>
        <taxon>Panicum</taxon>
        <taxon>Panicum sect. Hiantes</taxon>
    </lineage>
</organism>
<feature type="compositionally biased region" description="Polar residues" evidence="1">
    <location>
        <begin position="1"/>
        <end position="12"/>
    </location>
</feature>
<gene>
    <name evidence="2" type="ORF">PVAP13_7KG260700</name>
</gene>
<reference evidence="2" key="1">
    <citation type="submission" date="2020-05" db="EMBL/GenBank/DDBJ databases">
        <title>WGS assembly of Panicum virgatum.</title>
        <authorList>
            <person name="Lovell J.T."/>
            <person name="Jenkins J."/>
            <person name="Shu S."/>
            <person name="Juenger T.E."/>
            <person name="Schmutz J."/>
        </authorList>
    </citation>
    <scope>NUCLEOTIDE SEQUENCE</scope>
    <source>
        <strain evidence="2">AP13</strain>
    </source>
</reference>
<evidence type="ECO:0000313" key="3">
    <source>
        <dbReference type="Proteomes" id="UP000823388"/>
    </source>
</evidence>
<evidence type="ECO:0000256" key="1">
    <source>
        <dbReference type="SAM" id="MobiDB-lite"/>
    </source>
</evidence>
<dbReference type="Proteomes" id="UP000823388">
    <property type="component" value="Chromosome 7K"/>
</dbReference>
<dbReference type="EMBL" id="CM029049">
    <property type="protein sequence ID" value="KAG2573550.1"/>
    <property type="molecule type" value="Genomic_DNA"/>
</dbReference>
<feature type="compositionally biased region" description="Basic residues" evidence="1">
    <location>
        <begin position="70"/>
        <end position="83"/>
    </location>
</feature>
<keyword evidence="3" id="KW-1185">Reference proteome</keyword>
<feature type="region of interest" description="Disordered" evidence="1">
    <location>
        <begin position="1"/>
        <end position="116"/>
    </location>
</feature>
<protein>
    <submittedName>
        <fullName evidence="2">Uncharacterized protein</fullName>
    </submittedName>
</protein>
<dbReference type="AlphaFoldDB" id="A0A8T0QHF0"/>
<name>A0A8T0QHF0_PANVG</name>
<sequence>MRRSRSCPTRWTGSRAWASRPTSGGPSPSTGSPTTGPGSTSPRARPRRHRLPAGHPLHRRLQPLAVARGGRGRSHRGPRHAQRRPGGAHALGAQHQHLSRPALGPRPGDVWGGPRRRRRLLPRVRQGLPVGLRGGRQD</sequence>
<evidence type="ECO:0000313" key="2">
    <source>
        <dbReference type="EMBL" id="KAG2573550.1"/>
    </source>
</evidence>
<feature type="compositionally biased region" description="Basic residues" evidence="1">
    <location>
        <begin position="44"/>
        <end position="61"/>
    </location>
</feature>
<accession>A0A8T0QHF0</accession>
<proteinExistence type="predicted"/>